<evidence type="ECO:0000256" key="2">
    <source>
        <dbReference type="ARBA" id="ARBA00022630"/>
    </source>
</evidence>
<sequence>MPSSLDPQLVNDLIRTRRSVFAPQFEQGKTIPDDLIWQLLENANWAPSHKRTEPWRFTVFTGVGLQKLAEFQAELYKHTAGPKFSEGKYDKLLSTPTQCSHVIALGMHRTDAGLPEIEEVEAVACAVQNLALSAHAYGLGGFWSSGGITYTEEAKAFFGLGPADKLLGFFQLGYVRVPSPDSKRGPVQEKTRWVS</sequence>
<reference evidence="10 11" key="1">
    <citation type="submission" date="2019-12" db="EMBL/GenBank/DDBJ databases">
        <title>Hymenobacter sp. HMF4947 Genome sequencing and assembly.</title>
        <authorList>
            <person name="Kang H."/>
            <person name="Cha I."/>
            <person name="Kim H."/>
            <person name="Joh K."/>
        </authorList>
    </citation>
    <scope>NUCLEOTIDE SEQUENCE [LARGE SCALE GENOMIC DNA]</scope>
    <source>
        <strain evidence="10 11">HMF4947</strain>
    </source>
</reference>
<accession>A0A7K1TJ89</accession>
<dbReference type="EC" id="1.-.-.-" evidence="7"/>
<keyword evidence="2 7" id="KW-0285">Flavoprotein</keyword>
<evidence type="ECO:0000256" key="5">
    <source>
        <dbReference type="ARBA" id="ARBA00023002"/>
    </source>
</evidence>
<dbReference type="SUPFAM" id="SSF55469">
    <property type="entry name" value="FMN-dependent nitroreductase-like"/>
    <property type="match status" value="1"/>
</dbReference>
<evidence type="ECO:0000256" key="8">
    <source>
        <dbReference type="PIRSR" id="PIRSR000232-1"/>
    </source>
</evidence>
<evidence type="ECO:0000256" key="4">
    <source>
        <dbReference type="ARBA" id="ARBA00022857"/>
    </source>
</evidence>
<dbReference type="Pfam" id="PF00881">
    <property type="entry name" value="Nitroreductase"/>
    <property type="match status" value="1"/>
</dbReference>
<dbReference type="InterPro" id="IPR000415">
    <property type="entry name" value="Nitroreductase-like"/>
</dbReference>
<dbReference type="Gene3D" id="3.40.109.10">
    <property type="entry name" value="NADH Oxidase"/>
    <property type="match status" value="1"/>
</dbReference>
<dbReference type="InterPro" id="IPR029479">
    <property type="entry name" value="Nitroreductase"/>
</dbReference>
<keyword evidence="6 7" id="KW-0520">NAD</keyword>
<evidence type="ECO:0000256" key="7">
    <source>
        <dbReference type="PIRNR" id="PIRNR000232"/>
    </source>
</evidence>
<feature type="binding site" evidence="8">
    <location>
        <position position="49"/>
    </location>
    <ligand>
        <name>FMN</name>
        <dbReference type="ChEBI" id="CHEBI:58210"/>
        <note>ligand shared between dimeric partners</note>
    </ligand>
</feature>
<dbReference type="AlphaFoldDB" id="A0A7K1TJ89"/>
<protein>
    <recommendedName>
        <fullName evidence="7">Putative NAD(P)H nitroreductase</fullName>
        <ecNumber evidence="7">1.-.-.-</ecNumber>
    </recommendedName>
</protein>
<evidence type="ECO:0000313" key="11">
    <source>
        <dbReference type="Proteomes" id="UP000441336"/>
    </source>
</evidence>
<feature type="domain" description="Nitroreductase" evidence="9">
    <location>
        <begin position="14"/>
        <end position="174"/>
    </location>
</feature>
<feature type="binding site" description="in other chain" evidence="8">
    <location>
        <begin position="17"/>
        <end position="19"/>
    </location>
    <ligand>
        <name>FMN</name>
        <dbReference type="ChEBI" id="CHEBI:58210"/>
        <note>ligand shared between dimeric partners</note>
    </ligand>
</feature>
<organism evidence="10 11">
    <name type="scientific">Hymenobacter ginkgonis</name>
    <dbReference type="NCBI Taxonomy" id="2682976"/>
    <lineage>
        <taxon>Bacteria</taxon>
        <taxon>Pseudomonadati</taxon>
        <taxon>Bacteroidota</taxon>
        <taxon>Cytophagia</taxon>
        <taxon>Cytophagales</taxon>
        <taxon>Hymenobacteraceae</taxon>
        <taxon>Hymenobacter</taxon>
    </lineage>
</organism>
<dbReference type="PIRSF" id="PIRSF000232">
    <property type="entry name" value="YdjA"/>
    <property type="match status" value="1"/>
</dbReference>
<dbReference type="Proteomes" id="UP000441336">
    <property type="component" value="Unassembled WGS sequence"/>
</dbReference>
<comment type="similarity">
    <text evidence="1 7">Belongs to the nitroreductase family.</text>
</comment>
<comment type="cofactor">
    <cofactor evidence="8">
        <name>FMN</name>
        <dbReference type="ChEBI" id="CHEBI:58210"/>
    </cofactor>
    <text evidence="8">Binds 1 FMN per subunit.</text>
</comment>
<evidence type="ECO:0000256" key="3">
    <source>
        <dbReference type="ARBA" id="ARBA00022643"/>
    </source>
</evidence>
<comment type="caution">
    <text evidence="10">The sequence shown here is derived from an EMBL/GenBank/DDBJ whole genome shotgun (WGS) entry which is preliminary data.</text>
</comment>
<dbReference type="PANTHER" id="PTHR43821">
    <property type="entry name" value="NAD(P)H NITROREDUCTASE YDJA-RELATED"/>
    <property type="match status" value="1"/>
</dbReference>
<dbReference type="InterPro" id="IPR026021">
    <property type="entry name" value="YdjA-like"/>
</dbReference>
<dbReference type="CDD" id="cd02135">
    <property type="entry name" value="YdjA-like"/>
    <property type="match status" value="1"/>
</dbReference>
<keyword evidence="5 7" id="KW-0560">Oxidoreductase</keyword>
<name>A0A7K1TJ89_9BACT</name>
<keyword evidence="11" id="KW-1185">Reference proteome</keyword>
<dbReference type="EMBL" id="WQKZ01000004">
    <property type="protein sequence ID" value="MVN78251.1"/>
    <property type="molecule type" value="Genomic_DNA"/>
</dbReference>
<dbReference type="PANTHER" id="PTHR43821:SF1">
    <property type="entry name" value="NAD(P)H NITROREDUCTASE YDJA-RELATED"/>
    <property type="match status" value="1"/>
</dbReference>
<gene>
    <name evidence="10" type="ORF">GO988_18125</name>
</gene>
<keyword evidence="4 7" id="KW-0521">NADP</keyword>
<keyword evidence="3 7" id="KW-0288">FMN</keyword>
<dbReference type="RefSeq" id="WP_157568125.1">
    <property type="nucleotide sequence ID" value="NZ_WQKZ01000004.1"/>
</dbReference>
<dbReference type="InterPro" id="IPR052530">
    <property type="entry name" value="NAD(P)H_nitroreductase"/>
</dbReference>
<evidence type="ECO:0000256" key="6">
    <source>
        <dbReference type="ARBA" id="ARBA00023027"/>
    </source>
</evidence>
<proteinExistence type="inferred from homology"/>
<feature type="binding site" description="in other chain" evidence="8">
    <location>
        <begin position="143"/>
        <end position="145"/>
    </location>
    <ligand>
        <name>FMN</name>
        <dbReference type="ChEBI" id="CHEBI:58210"/>
        <note>ligand shared between dimeric partners</note>
    </ligand>
</feature>
<evidence type="ECO:0000256" key="1">
    <source>
        <dbReference type="ARBA" id="ARBA00007118"/>
    </source>
</evidence>
<evidence type="ECO:0000259" key="9">
    <source>
        <dbReference type="Pfam" id="PF00881"/>
    </source>
</evidence>
<dbReference type="GO" id="GO:0016491">
    <property type="term" value="F:oxidoreductase activity"/>
    <property type="evidence" value="ECO:0007669"/>
    <property type="project" value="UniProtKB-UniRule"/>
</dbReference>
<evidence type="ECO:0000313" key="10">
    <source>
        <dbReference type="EMBL" id="MVN78251.1"/>
    </source>
</evidence>